<comment type="caution">
    <text evidence="2">The sequence shown here is derived from an EMBL/GenBank/DDBJ whole genome shotgun (WGS) entry which is preliminary data.</text>
</comment>
<protein>
    <recommendedName>
        <fullName evidence="1">START-like domain-containing protein</fullName>
    </recommendedName>
</protein>
<dbReference type="EMBL" id="AGXV01000010">
    <property type="protein sequence ID" value="EIY69833.1"/>
    <property type="molecule type" value="Genomic_DNA"/>
</dbReference>
<dbReference type="Pfam" id="PF19569">
    <property type="entry name" value="START_2"/>
    <property type="match status" value="1"/>
</dbReference>
<sequence length="152" mass="18304">MHDLYCVIRKKYLSWHTQFKVNIAMKREKIRLEYLLNATSKNILWSAISTPTGLEDWFADKVVSNDKIVEFHWGKTEQRDAEITAIRAYSFIRFRWLDDENERDYFEIKMNYNELTGDFVLEITDFAEPDEVDDMKELWDSQVNKLRRTCGF</sequence>
<evidence type="ECO:0000313" key="2">
    <source>
        <dbReference type="EMBL" id="EIY69833.1"/>
    </source>
</evidence>
<keyword evidence="3" id="KW-1185">Reference proteome</keyword>
<dbReference type="InterPro" id="IPR023393">
    <property type="entry name" value="START-like_dom_sf"/>
</dbReference>
<feature type="domain" description="START-like" evidence="1">
    <location>
        <begin position="26"/>
        <end position="150"/>
    </location>
</feature>
<reference evidence="2 3" key="1">
    <citation type="submission" date="2012-02" db="EMBL/GenBank/DDBJ databases">
        <title>The Genome Sequence of Bacteroides salyersiae CL02T12C01.</title>
        <authorList>
            <consortium name="The Broad Institute Genome Sequencing Platform"/>
            <person name="Earl A."/>
            <person name="Ward D."/>
            <person name="Feldgarden M."/>
            <person name="Gevers D."/>
            <person name="Zitomersky N.L."/>
            <person name="Coyne M.J."/>
            <person name="Comstock L.E."/>
            <person name="Young S.K."/>
            <person name="Zeng Q."/>
            <person name="Gargeya S."/>
            <person name="Fitzgerald M."/>
            <person name="Haas B."/>
            <person name="Abouelleil A."/>
            <person name="Alvarado L."/>
            <person name="Arachchi H.M."/>
            <person name="Berlin A."/>
            <person name="Chapman S.B."/>
            <person name="Gearin G."/>
            <person name="Goldberg J."/>
            <person name="Griggs A."/>
            <person name="Gujja S."/>
            <person name="Hansen M."/>
            <person name="Heiman D."/>
            <person name="Howarth C."/>
            <person name="Larimer J."/>
            <person name="Lui A."/>
            <person name="MacDonald P.J.P."/>
            <person name="McCowen C."/>
            <person name="Montmayeur A."/>
            <person name="Murphy C."/>
            <person name="Neiman D."/>
            <person name="Pearson M."/>
            <person name="Priest M."/>
            <person name="Roberts A."/>
            <person name="Saif S."/>
            <person name="Shea T."/>
            <person name="Sisk P."/>
            <person name="Stolte C."/>
            <person name="Sykes S."/>
            <person name="Wortman J."/>
            <person name="Nusbaum C."/>
            <person name="Birren B."/>
        </authorList>
    </citation>
    <scope>NUCLEOTIDE SEQUENCE [LARGE SCALE GENOMIC DNA]</scope>
    <source>
        <strain evidence="2 3">CL02T12C01</strain>
    </source>
</reference>
<evidence type="ECO:0000259" key="1">
    <source>
        <dbReference type="Pfam" id="PF19569"/>
    </source>
</evidence>
<dbReference type="Proteomes" id="UP000005150">
    <property type="component" value="Unassembled WGS sequence"/>
</dbReference>
<dbReference type="HOGENOM" id="CLU_129812_0_0_10"/>
<name>I9TL22_9BACE</name>
<proteinExistence type="predicted"/>
<dbReference type="SUPFAM" id="SSF55961">
    <property type="entry name" value="Bet v1-like"/>
    <property type="match status" value="1"/>
</dbReference>
<dbReference type="AlphaFoldDB" id="I9TL22"/>
<dbReference type="Gene3D" id="3.30.530.20">
    <property type="match status" value="1"/>
</dbReference>
<gene>
    <name evidence="2" type="ORF">HMPREF1071_00853</name>
</gene>
<evidence type="ECO:0000313" key="3">
    <source>
        <dbReference type="Proteomes" id="UP000005150"/>
    </source>
</evidence>
<dbReference type="PATRIC" id="fig|997887.3.peg.888"/>
<dbReference type="InterPro" id="IPR045736">
    <property type="entry name" value="START_2"/>
</dbReference>
<accession>I9TL22</accession>
<organism evidence="2 3">
    <name type="scientific">Bacteroides salyersiae CL02T12C01</name>
    <dbReference type="NCBI Taxonomy" id="997887"/>
    <lineage>
        <taxon>Bacteria</taxon>
        <taxon>Pseudomonadati</taxon>
        <taxon>Bacteroidota</taxon>
        <taxon>Bacteroidia</taxon>
        <taxon>Bacteroidales</taxon>
        <taxon>Bacteroidaceae</taxon>
        <taxon>Bacteroides</taxon>
    </lineage>
</organism>